<keyword evidence="5" id="KW-1185">Reference proteome</keyword>
<reference evidence="4 5" key="1">
    <citation type="submission" date="2016-10" db="EMBL/GenBank/DDBJ databases">
        <authorList>
            <person name="de Groot N.N."/>
        </authorList>
    </citation>
    <scope>NUCLEOTIDE SEQUENCE [LARGE SCALE GENOMIC DNA]</scope>
    <source>
        <strain evidence="4 5">DSM 19938</strain>
    </source>
</reference>
<dbReference type="OrthoDB" id="952442at2"/>
<evidence type="ECO:0000256" key="2">
    <source>
        <dbReference type="SAM" id="SignalP"/>
    </source>
</evidence>
<organism evidence="4 5">
    <name type="scientific">Dyadobacter koreensis</name>
    <dbReference type="NCBI Taxonomy" id="408657"/>
    <lineage>
        <taxon>Bacteria</taxon>
        <taxon>Pseudomonadati</taxon>
        <taxon>Bacteroidota</taxon>
        <taxon>Cytophagia</taxon>
        <taxon>Cytophagales</taxon>
        <taxon>Spirosomataceae</taxon>
        <taxon>Dyadobacter</taxon>
    </lineage>
</organism>
<dbReference type="SUPFAM" id="SSF56925">
    <property type="entry name" value="OMPA-like"/>
    <property type="match status" value="1"/>
</dbReference>
<name>A0A1H6SY73_9BACT</name>
<accession>A0A1H6SY73</accession>
<evidence type="ECO:0000259" key="3">
    <source>
        <dbReference type="Pfam" id="PF13505"/>
    </source>
</evidence>
<gene>
    <name evidence="4" type="ORF">SAMN04487995_1808</name>
</gene>
<dbReference type="Proteomes" id="UP000199532">
    <property type="component" value="Unassembled WGS sequence"/>
</dbReference>
<dbReference type="AlphaFoldDB" id="A0A1H6SY73"/>
<dbReference type="InterPro" id="IPR027385">
    <property type="entry name" value="Beta-barrel_OMP"/>
</dbReference>
<feature type="chain" id="PRO_5011771576" evidence="2">
    <location>
        <begin position="21"/>
        <end position="224"/>
    </location>
</feature>
<sequence length="224" mass="25838">MRNKLLPTLLLCFLTNLVLAQTEVSERKVHFSLMGGIHVFGETFSYEKIKTVKGVALGLDLSYKLSPEKSGLSFHVQPNWSNYIRTNRENNTSYDYKIQSINIPLLLRYTFLTGKIRPFVEAGLNFRSRISFDIDINGTICRYEPAMCFPGREKIDMHSQTSQDRVGVLAGMGVEFDIWKISIPLSIRLNEGIGTYKMKHQYEDHYYYDDIKTRNIQITTGITF</sequence>
<proteinExistence type="predicted"/>
<dbReference type="InterPro" id="IPR011250">
    <property type="entry name" value="OMP/PagP_B-barrel"/>
</dbReference>
<evidence type="ECO:0000313" key="4">
    <source>
        <dbReference type="EMBL" id="SEI70784.1"/>
    </source>
</evidence>
<dbReference type="EMBL" id="FNXY01000003">
    <property type="protein sequence ID" value="SEI70784.1"/>
    <property type="molecule type" value="Genomic_DNA"/>
</dbReference>
<dbReference type="Pfam" id="PF13505">
    <property type="entry name" value="OMP_b-brl"/>
    <property type="match status" value="1"/>
</dbReference>
<dbReference type="Gene3D" id="2.40.160.20">
    <property type="match status" value="1"/>
</dbReference>
<keyword evidence="1 2" id="KW-0732">Signal</keyword>
<feature type="signal peptide" evidence="2">
    <location>
        <begin position="1"/>
        <end position="20"/>
    </location>
</feature>
<evidence type="ECO:0000313" key="5">
    <source>
        <dbReference type="Proteomes" id="UP000199532"/>
    </source>
</evidence>
<feature type="domain" description="Outer membrane protein beta-barrel" evidence="3">
    <location>
        <begin position="10"/>
        <end position="224"/>
    </location>
</feature>
<evidence type="ECO:0000256" key="1">
    <source>
        <dbReference type="ARBA" id="ARBA00022729"/>
    </source>
</evidence>
<dbReference type="RefSeq" id="WP_090334840.1">
    <property type="nucleotide sequence ID" value="NZ_FNXY01000003.1"/>
</dbReference>
<protein>
    <submittedName>
        <fullName evidence="4">Outer membrane protein beta-barrel domain-containing protein</fullName>
    </submittedName>
</protein>